<evidence type="ECO:0000313" key="2">
    <source>
        <dbReference type="EMBL" id="MFA9190215.1"/>
    </source>
</evidence>
<gene>
    <name evidence="2" type="ORF">AAGV28_02425</name>
</gene>
<comment type="caution">
    <text evidence="2">The sequence shown here is derived from an EMBL/GenBank/DDBJ whole genome shotgun (WGS) entry which is preliminary data.</text>
</comment>
<dbReference type="Proteomes" id="UP001574169">
    <property type="component" value="Unassembled WGS sequence"/>
</dbReference>
<evidence type="ECO:0000256" key="1">
    <source>
        <dbReference type="SAM" id="Phobius"/>
    </source>
</evidence>
<keyword evidence="1" id="KW-1133">Transmembrane helix</keyword>
<proteinExistence type="predicted"/>
<accession>A0ABV4T875</accession>
<dbReference type="RefSeq" id="WP_373405238.1">
    <property type="nucleotide sequence ID" value="NZ_JBCFQL010000002.1"/>
</dbReference>
<keyword evidence="3" id="KW-1185">Reference proteome</keyword>
<keyword evidence="1" id="KW-0472">Membrane</keyword>
<keyword evidence="1" id="KW-0812">Transmembrane</keyword>
<reference evidence="2 3" key="1">
    <citation type="submission" date="2024-04" db="EMBL/GenBank/DDBJ databases">
        <title>New Clade of Flavobacterium.</title>
        <authorList>
            <person name="Matos L."/>
            <person name="Proenca D.N."/>
            <person name="Fransisco R.M."/>
            <person name="Chung A.P."/>
            <person name="Maccario L."/>
            <person name="Sorensen S.J."/>
            <person name="Morais P.V."/>
        </authorList>
    </citation>
    <scope>NUCLEOTIDE SEQUENCE [LARGE SCALE GENOMIC DNA]</scope>
    <source>
        <strain evidence="2 3">FZUC8N2.13</strain>
    </source>
</reference>
<protein>
    <recommendedName>
        <fullName evidence="4">Outer membrane protein beta-barrel domain-containing protein</fullName>
    </recommendedName>
</protein>
<name>A0ABV4T875_9FLAO</name>
<feature type="transmembrane region" description="Helical" evidence="1">
    <location>
        <begin position="41"/>
        <end position="64"/>
    </location>
</feature>
<sequence length="464" mass="52045">MKKDELEKLFSSLENFSKTPPDNLWSGIEEKLDFPKKKKRAAFWWPLAACLVVGLGLLGTFYFYSDPENSLINVPIQQENGVVNQSRSTNRAVEKDENIDKKVIPNKNLDSRVANSNSSVEEKENKKATAKNPVFYSNKSQVTLLNQNAVTTVGNKNNTFEENKPENKWQTAVKNNEHLVQDNKIAAANKIEKEKTIPDAKVNENQATANLEENALAVLVKEQTKKEKTATVEDKWSLQVFAGVNSSQNLKNQKSLGNTIESQKGHSYGVKTNYKFNRRWAVSTGLKVSELGQRVANVSYVNSAKSLVSISKEPLNTPQEKGTIATNANYLFIANSPNRTLNTISSTFYQTGDLSQNVQYLEMPMEISYALFNKGKARINMNTGGFVGKVISNEVLLNDSSIGENTDVNDVIFGTLFSSTLQYELFQKTKVFVEPGMNYYTKPVQNQNFNQFQLIFNFGLNVSF</sequence>
<evidence type="ECO:0000313" key="3">
    <source>
        <dbReference type="Proteomes" id="UP001574169"/>
    </source>
</evidence>
<organism evidence="2 3">
    <name type="scientific">Flavobacterium zubiriense</name>
    <dbReference type="NCBI Taxonomy" id="3138075"/>
    <lineage>
        <taxon>Bacteria</taxon>
        <taxon>Pseudomonadati</taxon>
        <taxon>Bacteroidota</taxon>
        <taxon>Flavobacteriia</taxon>
        <taxon>Flavobacteriales</taxon>
        <taxon>Flavobacteriaceae</taxon>
        <taxon>Flavobacterium</taxon>
    </lineage>
</organism>
<dbReference type="EMBL" id="JBCFQL010000002">
    <property type="protein sequence ID" value="MFA9190215.1"/>
    <property type="molecule type" value="Genomic_DNA"/>
</dbReference>
<evidence type="ECO:0008006" key="4">
    <source>
        <dbReference type="Google" id="ProtNLM"/>
    </source>
</evidence>